<proteinExistence type="predicted"/>
<feature type="active site" description="Nucleophile" evidence="4">
    <location>
        <position position="37"/>
    </location>
</feature>
<organism evidence="6 7">
    <name type="scientific">Sulfobacillus harzensis</name>
    <dbReference type="NCBI Taxonomy" id="2729629"/>
    <lineage>
        <taxon>Bacteria</taxon>
        <taxon>Bacillati</taxon>
        <taxon>Bacillota</taxon>
        <taxon>Clostridia</taxon>
        <taxon>Eubacteriales</taxon>
        <taxon>Clostridiales Family XVII. Incertae Sedis</taxon>
        <taxon>Sulfobacillus</taxon>
    </lineage>
</organism>
<name>A0A7Y0L563_9FIRM</name>
<comment type="caution">
    <text evidence="4">Lacks conserved residue(s) required for the propagation of feature annotation.</text>
</comment>
<keyword evidence="1 4" id="KW-0378">Hydrolase</keyword>
<dbReference type="PANTHER" id="PTHR14226">
    <property type="entry name" value="NEUROPATHY TARGET ESTERASE/SWISS CHEESE D.MELANOGASTER"/>
    <property type="match status" value="1"/>
</dbReference>
<protein>
    <submittedName>
        <fullName evidence="6">Patatin</fullName>
    </submittedName>
</protein>
<dbReference type="InterPro" id="IPR050301">
    <property type="entry name" value="NTE"/>
</dbReference>
<evidence type="ECO:0000256" key="4">
    <source>
        <dbReference type="PROSITE-ProRule" id="PRU01161"/>
    </source>
</evidence>
<feature type="short sequence motif" description="DGA/G" evidence="4">
    <location>
        <begin position="179"/>
        <end position="181"/>
    </location>
</feature>
<dbReference type="PROSITE" id="PS51635">
    <property type="entry name" value="PNPLA"/>
    <property type="match status" value="1"/>
</dbReference>
<evidence type="ECO:0000256" key="2">
    <source>
        <dbReference type="ARBA" id="ARBA00022963"/>
    </source>
</evidence>
<accession>A0A7Y0L563</accession>
<comment type="caution">
    <text evidence="6">The sequence shown here is derived from an EMBL/GenBank/DDBJ whole genome shotgun (WGS) entry which is preliminary data.</text>
</comment>
<dbReference type="AlphaFoldDB" id="A0A7Y0L563"/>
<keyword evidence="2 4" id="KW-0442">Lipid degradation</keyword>
<reference evidence="6 7" key="1">
    <citation type="submission" date="2020-04" db="EMBL/GenBank/DDBJ databases">
        <authorList>
            <person name="Zhang R."/>
            <person name="Schippers A."/>
        </authorList>
    </citation>
    <scope>NUCLEOTIDE SEQUENCE [LARGE SCALE GENOMIC DNA]</scope>
    <source>
        <strain evidence="6 7">DSM 109850</strain>
    </source>
</reference>
<feature type="short sequence motif" description="GXSXG" evidence="4">
    <location>
        <begin position="35"/>
        <end position="39"/>
    </location>
</feature>
<dbReference type="EMBL" id="JABBVZ010000016">
    <property type="protein sequence ID" value="NMP22074.1"/>
    <property type="molecule type" value="Genomic_DNA"/>
</dbReference>
<dbReference type="Gene3D" id="3.40.1090.10">
    <property type="entry name" value="Cytosolic phospholipase A2 catalytic domain"/>
    <property type="match status" value="2"/>
</dbReference>
<feature type="domain" description="PNPLA" evidence="5">
    <location>
        <begin position="4"/>
        <end position="192"/>
    </location>
</feature>
<dbReference type="RefSeq" id="WP_169098056.1">
    <property type="nucleotide sequence ID" value="NZ_JABBVZ010000016.1"/>
</dbReference>
<evidence type="ECO:0000259" key="5">
    <source>
        <dbReference type="PROSITE" id="PS51635"/>
    </source>
</evidence>
<dbReference type="SUPFAM" id="SSF52151">
    <property type="entry name" value="FabD/lysophospholipase-like"/>
    <property type="match status" value="1"/>
</dbReference>
<dbReference type="Pfam" id="PF01734">
    <property type="entry name" value="Patatin"/>
    <property type="match status" value="1"/>
</dbReference>
<feature type="active site" description="Proton acceptor" evidence="4">
    <location>
        <position position="179"/>
    </location>
</feature>
<gene>
    <name evidence="6" type="ORF">HIJ39_06890</name>
</gene>
<evidence type="ECO:0000256" key="1">
    <source>
        <dbReference type="ARBA" id="ARBA00022801"/>
    </source>
</evidence>
<evidence type="ECO:0000313" key="6">
    <source>
        <dbReference type="EMBL" id="NMP22074.1"/>
    </source>
</evidence>
<dbReference type="GO" id="GO:0016042">
    <property type="term" value="P:lipid catabolic process"/>
    <property type="evidence" value="ECO:0007669"/>
    <property type="project" value="UniProtKB-UniRule"/>
</dbReference>
<evidence type="ECO:0000313" key="7">
    <source>
        <dbReference type="Proteomes" id="UP000533476"/>
    </source>
</evidence>
<dbReference type="PANTHER" id="PTHR14226:SF29">
    <property type="entry name" value="NEUROPATHY TARGET ESTERASE SWS"/>
    <property type="match status" value="1"/>
</dbReference>
<keyword evidence="3 4" id="KW-0443">Lipid metabolism</keyword>
<sequence>MTALVLSGGGLWALAGIGVAEALTDHGVTVDAYVGSSAGALVGALLALGHAPGELRRLAKTLTARDLKKPWRTWIRSLVEGRLPPALVSDERLFQRLYPYLAGKEWSSLQRPLWVVATSITNRHPQVFGVGSPVRLELGRRLDLGWRGQELDLKTALRASNAVPGLFAPVPLGAEWLVDGGVTDDYPLDVAAWMGAEQVIGVWVDEPHPLVMRPRWNAFHVLEASMTAMIRELSVVRQRQLSLPVTTVRLEMKGGHRVWERVTAIIDLGYQLASENIDALAELPNAHV</sequence>
<evidence type="ECO:0000256" key="3">
    <source>
        <dbReference type="ARBA" id="ARBA00023098"/>
    </source>
</evidence>
<dbReference type="Proteomes" id="UP000533476">
    <property type="component" value="Unassembled WGS sequence"/>
</dbReference>
<dbReference type="InterPro" id="IPR002641">
    <property type="entry name" value="PNPLA_dom"/>
</dbReference>
<dbReference type="InterPro" id="IPR016035">
    <property type="entry name" value="Acyl_Trfase/lysoPLipase"/>
</dbReference>
<dbReference type="GO" id="GO:0016787">
    <property type="term" value="F:hydrolase activity"/>
    <property type="evidence" value="ECO:0007669"/>
    <property type="project" value="UniProtKB-UniRule"/>
</dbReference>
<keyword evidence="7" id="KW-1185">Reference proteome</keyword>